<keyword evidence="6" id="KW-0865">Zymogen</keyword>
<evidence type="ECO:0000256" key="2">
    <source>
        <dbReference type="ARBA" id="ARBA00022670"/>
    </source>
</evidence>
<evidence type="ECO:0000313" key="10">
    <source>
        <dbReference type="EMBL" id="CRL23314.1"/>
    </source>
</evidence>
<dbReference type="AlphaFoldDB" id="A0A0G4PAI7"/>
<keyword evidence="3" id="KW-0732">Signal</keyword>
<dbReference type="PANTHER" id="PTHR43806">
    <property type="entry name" value="PEPTIDASE S8"/>
    <property type="match status" value="1"/>
</dbReference>
<feature type="domain" description="DUF7580" evidence="9">
    <location>
        <begin position="107"/>
        <end position="435"/>
    </location>
</feature>
<dbReference type="Gene3D" id="3.40.50.200">
    <property type="entry name" value="Peptidase S8/S53 domain"/>
    <property type="match status" value="1"/>
</dbReference>
<gene>
    <name evidence="10" type="ORF">PCAMFM013_S009g000254</name>
</gene>
<accession>A0A0G4PAI7</accession>
<dbReference type="GO" id="GO:0006508">
    <property type="term" value="P:proteolysis"/>
    <property type="evidence" value="ECO:0007669"/>
    <property type="project" value="UniProtKB-KW"/>
</dbReference>
<dbReference type="Proteomes" id="UP000053732">
    <property type="component" value="Unassembled WGS sequence"/>
</dbReference>
<proteinExistence type="inferred from homology"/>
<dbReference type="InterPro" id="IPR056002">
    <property type="entry name" value="DUF7580"/>
</dbReference>
<evidence type="ECO:0000256" key="7">
    <source>
        <dbReference type="PROSITE-ProRule" id="PRU01240"/>
    </source>
</evidence>
<keyword evidence="4 7" id="KW-0378">Hydrolase</keyword>
<keyword evidence="5 7" id="KW-0720">Serine protease</keyword>
<dbReference type="CDD" id="cd00306">
    <property type="entry name" value="Peptidases_S8_S53"/>
    <property type="match status" value="1"/>
</dbReference>
<dbReference type="STRING" id="1429867.A0A0G4PAI7"/>
<keyword evidence="2 7" id="KW-0645">Protease</keyword>
<sequence>MSTIPEKDAKYKLIQVLQQYKRSPRELRHSIKGYTKHVQDGAEAFSSQCDRIIALGDHGQREPVRGGRDYIPDDFPTHVNGALPEALKLLSACISDAHVLVTDALRPWHHTRLHLSHALQIQENRAMFDIVVASLKMTFWQEYQLEIPMQTSGRRGHARIEGLTDNYTSAGDSQVPETGELCEILESKDYIYTRVKLLYSKGNIAFLGDSEALQRVVFPNEGLRLGTVLQDYRLTTKDKITLAHAISHAFWLLYSSELMQQKWSSENIWIMQEEDTNSHARAELPLMAYLALDHDKNTAANLPEFVNDGGLILSHRLPRILALGLLLIEIGLGRPLKNRKANDTPGQIRADHTTAMAGLKELKMTEWEGISPGSHLKTTFEESIQSCLRYKTFITPQKPHSSAGSRVPPEAGSGESVDVDIRRDLLYKKVVKPLAHLTKTAFRNNHPDINYLERRAQGENVSPYDDPIQKFEILKLPAAFHSGRPMIAKEWLHNLKSINSQVALMGRHPKVKGQRRIRIAILDTGYNNTIPFFEDERRSERVQAWKDFACSSESPADTYGHGTLMTRLVMESAPLADIYVARVAEAPNKLDDSRANIVEAIHWAGEQQVDIISMSFGCTDHDDLSDISAAIEKVERDLKKAVIFLASAGNSGPFQGEAFPARHNLVISIYAASHDGEFLASNPLRSDPDNLLALSTFGVIPDIIKHELEPHCCKGVLEPGSSVATAISAGIAATILSYATVLPCVLAMDNSSRLLQKLKTMPGMVKMLKRMCAPGRTDYFVNPIWFWGTVKSNLDVFCALNDCTLTNC</sequence>
<evidence type="ECO:0000259" key="8">
    <source>
        <dbReference type="Pfam" id="PF00082"/>
    </source>
</evidence>
<comment type="similarity">
    <text evidence="1 7">Belongs to the peptidase S8 family.</text>
</comment>
<feature type="domain" description="Peptidase S8/S53" evidence="8">
    <location>
        <begin position="516"/>
        <end position="737"/>
    </location>
</feature>
<dbReference type="PANTHER" id="PTHR43806:SF11">
    <property type="entry name" value="CEREVISIN-RELATED"/>
    <property type="match status" value="1"/>
</dbReference>
<evidence type="ECO:0000256" key="5">
    <source>
        <dbReference type="ARBA" id="ARBA00022825"/>
    </source>
</evidence>
<organism evidence="10 11">
    <name type="scientific">Penicillium camemberti (strain FM 013)</name>
    <dbReference type="NCBI Taxonomy" id="1429867"/>
    <lineage>
        <taxon>Eukaryota</taxon>
        <taxon>Fungi</taxon>
        <taxon>Dikarya</taxon>
        <taxon>Ascomycota</taxon>
        <taxon>Pezizomycotina</taxon>
        <taxon>Eurotiomycetes</taxon>
        <taxon>Eurotiomycetidae</taxon>
        <taxon>Eurotiales</taxon>
        <taxon>Aspergillaceae</taxon>
        <taxon>Penicillium</taxon>
    </lineage>
</organism>
<name>A0A0G4PAI7_PENC3</name>
<dbReference type="Pfam" id="PF00082">
    <property type="entry name" value="Peptidase_S8"/>
    <property type="match status" value="1"/>
</dbReference>
<protein>
    <submittedName>
        <fullName evidence="10">Peptidase S8/S53, subtilisin/kexin/sedolisin</fullName>
    </submittedName>
</protein>
<dbReference type="InterPro" id="IPR000209">
    <property type="entry name" value="Peptidase_S8/S53_dom"/>
</dbReference>
<evidence type="ECO:0000256" key="6">
    <source>
        <dbReference type="ARBA" id="ARBA00023145"/>
    </source>
</evidence>
<evidence type="ECO:0000313" key="11">
    <source>
        <dbReference type="Proteomes" id="UP000053732"/>
    </source>
</evidence>
<evidence type="ECO:0000259" key="9">
    <source>
        <dbReference type="Pfam" id="PF24476"/>
    </source>
</evidence>
<dbReference type="InterPro" id="IPR036852">
    <property type="entry name" value="Peptidase_S8/S53_dom_sf"/>
</dbReference>
<reference evidence="10 11" key="1">
    <citation type="journal article" date="2014" name="Nat. Commun.">
        <title>Multiple recent horizontal transfers of a large genomic region in cheese making fungi.</title>
        <authorList>
            <person name="Cheeseman K."/>
            <person name="Ropars J."/>
            <person name="Renault P."/>
            <person name="Dupont J."/>
            <person name="Gouzy J."/>
            <person name="Branca A."/>
            <person name="Abraham A.L."/>
            <person name="Ceppi M."/>
            <person name="Conseiller E."/>
            <person name="Debuchy R."/>
            <person name="Malagnac F."/>
            <person name="Goarin A."/>
            <person name="Silar P."/>
            <person name="Lacoste S."/>
            <person name="Sallet E."/>
            <person name="Bensimon A."/>
            <person name="Giraud T."/>
            <person name="Brygoo Y."/>
        </authorList>
    </citation>
    <scope>NUCLEOTIDE SEQUENCE [LARGE SCALE GENOMIC DNA]</scope>
    <source>
        <strain evidence="11">FM 013</strain>
    </source>
</reference>
<feature type="active site" description="Charge relay system" evidence="7">
    <location>
        <position position="561"/>
    </location>
</feature>
<feature type="active site" description="Charge relay system" evidence="7">
    <location>
        <position position="722"/>
    </location>
</feature>
<dbReference type="SUPFAM" id="SSF52743">
    <property type="entry name" value="Subtilisin-like"/>
    <property type="match status" value="1"/>
</dbReference>
<evidence type="ECO:0000256" key="3">
    <source>
        <dbReference type="ARBA" id="ARBA00022729"/>
    </source>
</evidence>
<dbReference type="EMBL" id="HG793142">
    <property type="protein sequence ID" value="CRL23314.1"/>
    <property type="molecule type" value="Genomic_DNA"/>
</dbReference>
<dbReference type="InterPro" id="IPR050131">
    <property type="entry name" value="Peptidase_S8_subtilisin-like"/>
</dbReference>
<dbReference type="Pfam" id="PF24476">
    <property type="entry name" value="DUF7580"/>
    <property type="match status" value="1"/>
</dbReference>
<dbReference type="PROSITE" id="PS51892">
    <property type="entry name" value="SUBTILASE"/>
    <property type="match status" value="1"/>
</dbReference>
<keyword evidence="11" id="KW-1185">Reference proteome</keyword>
<dbReference type="GO" id="GO:0004252">
    <property type="term" value="F:serine-type endopeptidase activity"/>
    <property type="evidence" value="ECO:0007669"/>
    <property type="project" value="UniProtKB-UniRule"/>
</dbReference>
<feature type="active site" description="Charge relay system" evidence="7">
    <location>
        <position position="523"/>
    </location>
</feature>
<evidence type="ECO:0000256" key="1">
    <source>
        <dbReference type="ARBA" id="ARBA00011073"/>
    </source>
</evidence>
<evidence type="ECO:0000256" key="4">
    <source>
        <dbReference type="ARBA" id="ARBA00022801"/>
    </source>
</evidence>